<accession>A0ABR1S5C6</accession>
<evidence type="ECO:0000313" key="3">
    <source>
        <dbReference type="EMBL" id="KAK8027064.1"/>
    </source>
</evidence>
<name>A0ABR1S5C6_9PEZI</name>
<feature type="compositionally biased region" description="Polar residues" evidence="1">
    <location>
        <begin position="52"/>
        <end position="67"/>
    </location>
</feature>
<feature type="compositionally biased region" description="Acidic residues" evidence="1">
    <location>
        <begin position="79"/>
        <end position="102"/>
    </location>
</feature>
<evidence type="ECO:0000256" key="1">
    <source>
        <dbReference type="SAM" id="MobiDB-lite"/>
    </source>
</evidence>
<evidence type="ECO:0000313" key="4">
    <source>
        <dbReference type="Proteomes" id="UP001396898"/>
    </source>
</evidence>
<feature type="region of interest" description="Disordered" evidence="1">
    <location>
        <begin position="25"/>
        <end position="102"/>
    </location>
</feature>
<keyword evidence="4" id="KW-1185">Reference proteome</keyword>
<evidence type="ECO:0000256" key="2">
    <source>
        <dbReference type="SAM" id="SignalP"/>
    </source>
</evidence>
<keyword evidence="2" id="KW-0732">Signal</keyword>
<gene>
    <name evidence="3" type="ORF">PG991_004120</name>
</gene>
<feature type="chain" id="PRO_5047246669" description="RxLR effector protein" evidence="2">
    <location>
        <begin position="28"/>
        <end position="178"/>
    </location>
</feature>
<evidence type="ECO:0008006" key="5">
    <source>
        <dbReference type="Google" id="ProtNLM"/>
    </source>
</evidence>
<feature type="signal peptide" evidence="2">
    <location>
        <begin position="1"/>
        <end position="27"/>
    </location>
</feature>
<protein>
    <recommendedName>
        <fullName evidence="5">RxLR effector protein</fullName>
    </recommendedName>
</protein>
<comment type="caution">
    <text evidence="3">The sequence shown here is derived from an EMBL/GenBank/DDBJ whole genome shotgun (WGS) entry which is preliminary data.</text>
</comment>
<dbReference type="EMBL" id="JAQQWI010000007">
    <property type="protein sequence ID" value="KAK8027064.1"/>
    <property type="molecule type" value="Genomic_DNA"/>
</dbReference>
<organism evidence="3 4">
    <name type="scientific">Apiospora marii</name>
    <dbReference type="NCBI Taxonomy" id="335849"/>
    <lineage>
        <taxon>Eukaryota</taxon>
        <taxon>Fungi</taxon>
        <taxon>Dikarya</taxon>
        <taxon>Ascomycota</taxon>
        <taxon>Pezizomycotina</taxon>
        <taxon>Sordariomycetes</taxon>
        <taxon>Xylariomycetidae</taxon>
        <taxon>Amphisphaeriales</taxon>
        <taxon>Apiosporaceae</taxon>
        <taxon>Apiospora</taxon>
    </lineage>
</organism>
<dbReference type="Proteomes" id="UP001396898">
    <property type="component" value="Unassembled WGS sequence"/>
</dbReference>
<proteinExistence type="predicted"/>
<sequence length="178" mass="19870">MKRRQSSFPVLRFAAAAFVAASTTVHASTTASDGRVEATNSSSSKEVAPLPSLTNKNTTSLIHNDSSPRAPESDKGAADDESETADLEDNDISEVDQEPNELWENESGIVYGGFGWRHDKRGGEGGRRRSTSWRWIQGGTRWHHCLATSLYLRWTLPQNERWRGSFSSIWLPPWLNSH</sequence>
<reference evidence="3 4" key="1">
    <citation type="submission" date="2023-01" db="EMBL/GenBank/DDBJ databases">
        <title>Analysis of 21 Apiospora genomes using comparative genomics revels a genus with tremendous synthesis potential of carbohydrate active enzymes and secondary metabolites.</title>
        <authorList>
            <person name="Sorensen T."/>
        </authorList>
    </citation>
    <scope>NUCLEOTIDE SEQUENCE [LARGE SCALE GENOMIC DNA]</scope>
    <source>
        <strain evidence="3 4">CBS 20057</strain>
    </source>
</reference>